<dbReference type="GO" id="GO:0004672">
    <property type="term" value="F:protein kinase activity"/>
    <property type="evidence" value="ECO:0007669"/>
    <property type="project" value="InterPro"/>
</dbReference>
<dbReference type="STRING" id="139825.A0A401GT73"/>
<proteinExistence type="predicted"/>
<organism evidence="2 3">
    <name type="scientific">Sparassis crispa</name>
    <dbReference type="NCBI Taxonomy" id="139825"/>
    <lineage>
        <taxon>Eukaryota</taxon>
        <taxon>Fungi</taxon>
        <taxon>Dikarya</taxon>
        <taxon>Basidiomycota</taxon>
        <taxon>Agaricomycotina</taxon>
        <taxon>Agaricomycetes</taxon>
        <taxon>Polyporales</taxon>
        <taxon>Sparassidaceae</taxon>
        <taxon>Sparassis</taxon>
    </lineage>
</organism>
<comment type="caution">
    <text evidence="2">The sequence shown here is derived from an EMBL/GenBank/DDBJ whole genome shotgun (WGS) entry which is preliminary data.</text>
</comment>
<dbReference type="InParanoid" id="A0A401GT73"/>
<dbReference type="SUPFAM" id="SSF56112">
    <property type="entry name" value="Protein kinase-like (PK-like)"/>
    <property type="match status" value="1"/>
</dbReference>
<evidence type="ECO:0000313" key="2">
    <source>
        <dbReference type="EMBL" id="GBE85438.1"/>
    </source>
</evidence>
<feature type="domain" description="Protein kinase" evidence="1">
    <location>
        <begin position="109"/>
        <end position="423"/>
    </location>
</feature>
<dbReference type="InterPro" id="IPR000719">
    <property type="entry name" value="Prot_kinase_dom"/>
</dbReference>
<dbReference type="RefSeq" id="XP_027616351.1">
    <property type="nucleotide sequence ID" value="XM_027760550.1"/>
</dbReference>
<accession>A0A401GT73</accession>
<name>A0A401GT73_9APHY</name>
<dbReference type="EMBL" id="BFAD01000007">
    <property type="protein sequence ID" value="GBE85438.1"/>
    <property type="molecule type" value="Genomic_DNA"/>
</dbReference>
<evidence type="ECO:0000259" key="1">
    <source>
        <dbReference type="PROSITE" id="PS50011"/>
    </source>
</evidence>
<dbReference type="GeneID" id="38782355"/>
<dbReference type="AlphaFoldDB" id="A0A401GT73"/>
<dbReference type="GO" id="GO:0005524">
    <property type="term" value="F:ATP binding"/>
    <property type="evidence" value="ECO:0007669"/>
    <property type="project" value="InterPro"/>
</dbReference>
<dbReference type="OrthoDB" id="5987198at2759"/>
<reference evidence="2 3" key="1">
    <citation type="journal article" date="2018" name="Sci. Rep.">
        <title>Genome sequence of the cauliflower mushroom Sparassis crispa (Hanabiratake) and its association with beneficial usage.</title>
        <authorList>
            <person name="Kiyama R."/>
            <person name="Furutani Y."/>
            <person name="Kawaguchi K."/>
            <person name="Nakanishi T."/>
        </authorList>
    </citation>
    <scope>NUCLEOTIDE SEQUENCE [LARGE SCALE GENOMIC DNA]</scope>
</reference>
<sequence length="423" mass="48155">MDAGHAVAACHGGLGVVLPNQARILEFASNSHLQHSRLRLEAMAGRRPANAGKANANLPPYVFCSPEQAQNHAEQTRNGMYSLNTAEIFWRDRQPYLDERGYALRPRYHQNWSPSWQGTNMEPMFCEDSIRLIICVVIDAIRKSDGLSVSIKIVKRDDDEVRIASYLSRPEVSSHPLNHCVRVLDIFPDLFDQETAFLVMPYLRPFNNPDFGAIGEVTEFVRETLEGLTFLHSQHVAHRDCAAANIMMDGTPLFPQGHHPVRRQSSPDGIYLLSPLSRIDHPVRYYFIDFGISSLFKEGESPYVVGRKGRDKELPELSDDVPYNAYKVDVFILGNLFKKDFLQKYYGLEFLEPLVKAMTARDPAHRPDAEVALSIYHDIRRGLDPSLLRWRLRARDESAPERILYDSVAVAREGIYRLKHIVG</sequence>
<keyword evidence="3" id="KW-1185">Reference proteome</keyword>
<protein>
    <recommendedName>
        <fullName evidence="1">Protein kinase domain-containing protein</fullName>
    </recommendedName>
</protein>
<dbReference type="Pfam" id="PF00069">
    <property type="entry name" value="Pkinase"/>
    <property type="match status" value="1"/>
</dbReference>
<gene>
    <name evidence="2" type="ORF">SCP_0706250</name>
</gene>
<dbReference type="Gene3D" id="1.10.510.10">
    <property type="entry name" value="Transferase(Phosphotransferase) domain 1"/>
    <property type="match status" value="1"/>
</dbReference>
<dbReference type="InterPro" id="IPR011009">
    <property type="entry name" value="Kinase-like_dom_sf"/>
</dbReference>
<dbReference type="PROSITE" id="PS50011">
    <property type="entry name" value="PROTEIN_KINASE_DOM"/>
    <property type="match status" value="1"/>
</dbReference>
<dbReference type="SMART" id="SM00220">
    <property type="entry name" value="S_TKc"/>
    <property type="match status" value="1"/>
</dbReference>
<dbReference type="Proteomes" id="UP000287166">
    <property type="component" value="Unassembled WGS sequence"/>
</dbReference>
<evidence type="ECO:0000313" key="3">
    <source>
        <dbReference type="Proteomes" id="UP000287166"/>
    </source>
</evidence>